<accession>A0A3S9WG22</accession>
<organism evidence="2 3">
    <name type="scientific">Microbacterium oxydans</name>
    <dbReference type="NCBI Taxonomy" id="82380"/>
    <lineage>
        <taxon>Bacteria</taxon>
        <taxon>Bacillati</taxon>
        <taxon>Actinomycetota</taxon>
        <taxon>Actinomycetes</taxon>
        <taxon>Micrococcales</taxon>
        <taxon>Microbacteriaceae</taxon>
        <taxon>Microbacterium</taxon>
    </lineage>
</organism>
<keyword evidence="1" id="KW-1133">Transmembrane helix</keyword>
<dbReference type="AlphaFoldDB" id="A0A3S9WG22"/>
<dbReference type="KEGG" id="moy:CVS54_00339"/>
<feature type="transmembrane region" description="Helical" evidence="1">
    <location>
        <begin position="65"/>
        <end position="87"/>
    </location>
</feature>
<dbReference type="Proteomes" id="UP000274841">
    <property type="component" value="Chromosome"/>
</dbReference>
<feature type="transmembrane region" description="Helical" evidence="1">
    <location>
        <begin position="12"/>
        <end position="33"/>
    </location>
</feature>
<keyword evidence="1" id="KW-0472">Membrane</keyword>
<dbReference type="RefSeq" id="WP_127011607.1">
    <property type="nucleotide sequence ID" value="NZ_CP031422.1"/>
</dbReference>
<name>A0A3S9WG22_9MICO</name>
<proteinExistence type="predicted"/>
<sequence length="204" mass="21882">MNRTNRALNRIVLLIVGIVFLAIGAVLVTIIVWPAGAEYWTGATEAGQGWLDNAIATTTVGATTISWIAVAALALILFLVILLIVALTRVGGGRSHTVLRSTGSQNPLGRVTVQESFVSDALKHSLDQRDEILFSSVTANDIRKTPVMHVSVTPRQNTSPAQVVADVDRLVSNLATLTGKNVQTYISVHSGLRAKLAHDQRRLS</sequence>
<keyword evidence="1" id="KW-0812">Transmembrane</keyword>
<dbReference type="EMBL" id="CP031422">
    <property type="protein sequence ID" value="AZS39039.1"/>
    <property type="molecule type" value="Genomic_DNA"/>
</dbReference>
<gene>
    <name evidence="2" type="ORF">CVS54_00339</name>
</gene>
<evidence type="ECO:0008006" key="4">
    <source>
        <dbReference type="Google" id="ProtNLM"/>
    </source>
</evidence>
<reference evidence="2 3" key="1">
    <citation type="submission" date="2018-08" db="EMBL/GenBank/DDBJ databases">
        <title>Microbacterium oxydans strain HG3.</title>
        <authorList>
            <person name="ORTET P."/>
        </authorList>
    </citation>
    <scope>NUCLEOTIDE SEQUENCE [LARGE SCALE GENOMIC DNA]</scope>
    <source>
        <strain evidence="2 3">HG3</strain>
    </source>
</reference>
<protein>
    <recommendedName>
        <fullName evidence="4">Alkaline shock response membrane anchor protein AmaP</fullName>
    </recommendedName>
</protein>
<evidence type="ECO:0000313" key="3">
    <source>
        <dbReference type="Proteomes" id="UP000274841"/>
    </source>
</evidence>
<evidence type="ECO:0000256" key="1">
    <source>
        <dbReference type="SAM" id="Phobius"/>
    </source>
</evidence>
<evidence type="ECO:0000313" key="2">
    <source>
        <dbReference type="EMBL" id="AZS39039.1"/>
    </source>
</evidence>